<dbReference type="AlphaFoldDB" id="A0A8D9ANF9"/>
<evidence type="ECO:0000313" key="1">
    <source>
        <dbReference type="EMBL" id="CAG6769789.1"/>
    </source>
</evidence>
<dbReference type="EMBL" id="HBUF01579984">
    <property type="protein sequence ID" value="CAG6769791.1"/>
    <property type="molecule type" value="Transcribed_RNA"/>
</dbReference>
<protein>
    <submittedName>
        <fullName evidence="1">Uncharacterized protein</fullName>
    </submittedName>
</protein>
<reference evidence="1" key="1">
    <citation type="submission" date="2021-05" db="EMBL/GenBank/DDBJ databases">
        <authorList>
            <person name="Alioto T."/>
            <person name="Alioto T."/>
            <person name="Gomez Garrido J."/>
        </authorList>
    </citation>
    <scope>NUCLEOTIDE SEQUENCE</scope>
</reference>
<dbReference type="EMBL" id="HBUF01579983">
    <property type="protein sequence ID" value="CAG6769789.1"/>
    <property type="molecule type" value="Transcribed_RNA"/>
</dbReference>
<dbReference type="PANTHER" id="PTHR33198">
    <property type="entry name" value="ANK_REP_REGION DOMAIN-CONTAINING PROTEIN-RELATED"/>
    <property type="match status" value="1"/>
</dbReference>
<name>A0A8D9ANF9_9HEMI</name>
<organism evidence="1">
    <name type="scientific">Cacopsylla melanoneura</name>
    <dbReference type="NCBI Taxonomy" id="428564"/>
    <lineage>
        <taxon>Eukaryota</taxon>
        <taxon>Metazoa</taxon>
        <taxon>Ecdysozoa</taxon>
        <taxon>Arthropoda</taxon>
        <taxon>Hexapoda</taxon>
        <taxon>Insecta</taxon>
        <taxon>Pterygota</taxon>
        <taxon>Neoptera</taxon>
        <taxon>Paraneoptera</taxon>
        <taxon>Hemiptera</taxon>
        <taxon>Sternorrhyncha</taxon>
        <taxon>Psylloidea</taxon>
        <taxon>Psyllidae</taxon>
        <taxon>Psyllinae</taxon>
        <taxon>Cacopsylla</taxon>
    </lineage>
</organism>
<accession>A0A8D9ANF9</accession>
<proteinExistence type="predicted"/>
<sequence>MSKITLPQFSNRELTLSTINDFERKFDFYLIANELDDAKITEKVRVAHLRLSLDSALNDVIDNLKIDDLTVKKIFTALKSEMLPKENKAYNQYKFFDRVQKPNESFNEYIMEIKNLASKCNLGDKYDDIVKCRIVHGVKDTALKERLYRSPDLSLQEVINYCRASEDAKSKMGEVGTTTSSSHVFYMGTQTPHVTDTHVLSSRYTQGPSNMEFREPTNIKV</sequence>